<feature type="compositionally biased region" description="Pro residues" evidence="3">
    <location>
        <begin position="756"/>
        <end position="765"/>
    </location>
</feature>
<dbReference type="Gene3D" id="3.30.450.200">
    <property type="match status" value="1"/>
</dbReference>
<dbReference type="Pfam" id="PF02141">
    <property type="entry name" value="DENN"/>
    <property type="match status" value="1"/>
</dbReference>
<keyword evidence="4" id="KW-0732">Signal</keyword>
<dbReference type="Gene3D" id="3.40.50.11500">
    <property type="match status" value="1"/>
</dbReference>
<evidence type="ECO:0000313" key="7">
    <source>
        <dbReference type="Proteomes" id="UP000241769"/>
    </source>
</evidence>
<keyword evidence="2" id="KW-0968">Cytoplasmic vesicle</keyword>
<feature type="domain" description="UDENN" evidence="5">
    <location>
        <begin position="71"/>
        <end position="463"/>
    </location>
</feature>
<dbReference type="SMART" id="SM00799">
    <property type="entry name" value="DENN"/>
    <property type="match status" value="1"/>
</dbReference>
<accession>A0A2P6NW73</accession>
<keyword evidence="7" id="KW-1185">Reference proteome</keyword>
<comment type="caution">
    <text evidence="6">The sequence shown here is derived from an EMBL/GenBank/DDBJ whole genome shotgun (WGS) entry which is preliminary data.</text>
</comment>
<feature type="signal peptide" evidence="4">
    <location>
        <begin position="1"/>
        <end position="25"/>
    </location>
</feature>
<feature type="region of interest" description="Disordered" evidence="3">
    <location>
        <begin position="738"/>
        <end position="860"/>
    </location>
</feature>
<evidence type="ECO:0000259" key="5">
    <source>
        <dbReference type="PROSITE" id="PS50211"/>
    </source>
</evidence>
<comment type="subcellular location">
    <subcellularLocation>
        <location evidence="1">Cytoplasmic vesicle</location>
        <location evidence="1">Clathrin-coated vesicle</location>
    </subcellularLocation>
</comment>
<dbReference type="PROSITE" id="PS50211">
    <property type="entry name" value="DENN"/>
    <property type="match status" value="1"/>
</dbReference>
<dbReference type="EMBL" id="MDYQ01000013">
    <property type="protein sequence ID" value="PRP88213.1"/>
    <property type="molecule type" value="Genomic_DNA"/>
</dbReference>
<sequence>MLFFQKRPLLSFVIYVTLFVRQFEAGHRSMSTETKEDLWVQLLPQLRGGAKKKRYLDYSDLLTRAASATSLEEQQESFSIEIIQGNANPVYQYPPSAGGNDKKLTEDLSAVPLFCFPDEEEEPSDPREKQQGQDTFYFIMTASDGSKKFGFARRWKGLMGGNTAICFLSKRPWFHFFNQSIQLIDSHQKMSTSISEAQGMLDKIYHVDQLKTKEGNKTKLMLDDFGSIDMSLKPGFSEFGDVTFFYLMNSLTRDSIVKIMASMVWERRVIFSSSSPSHLSSTVMAFNAALYPFAWQGILIPLLPSSLIHYCCAPMPFVVGVMDSNLETLWEMPIEEIVFVDLDGGRVHANEAFNNDVSMLPPHAVNQLKSALKPLRVSAKKCTSPATFDTEATQKAMLRFWLNIVGRVRDHKVGGQTGKSSFNREAFENEQPKSIQKFLFNFKDCQMYHQFILGIENQTEQLVQFEREAEHFTQEMAMQAEHQQETGAISSIIGGIQNFRKNTTRKDSDPTSDRARASLDVDRTRNVTATNSSDSVMSPETSRITTATSVKHFIRNMLERKSTASSTTTQPNNKPVIRDLSVVLEKTPVRGVVSENMMMELKRRLQHGEASDTRVLSVPTTPKADRKPHATIAIHSQHASRPSLNIPPKEVLRKTRDSVLSRSSDDHLIMNRDHSHSSPLVPFSLPPSHPPPPTPPSQNIGTAQNIGTEEEAAKPGPPARPARTKNLYNDLVSMTHTAKNNEAARQKEQTRSLSPAPRPDTPPQLPNRGTLRRDAEKSANVGRPLPSTPQPHSSPPLQPAGARPTTPRPPRPPQPQREQPTVVTHVNLTPVNVTEIGVDPDGHGPIPDATGGDPEGQENAPDVTPDVKTYAASVTSYVPPVNTVPTGRVQMNASFYNEEGGVKAAVRQREKDTGPSAMELTLGGVQPAHGTVRSPTRPNRNKFGTQGRSVSTATLRKTTSQTEDDDGSELRNKLAQRRDYMDQVT</sequence>
<dbReference type="FunFam" id="3.40.50.11500:FF:000004">
    <property type="entry name" value="DENN domain-containing protein 2C isoform X1"/>
    <property type="match status" value="1"/>
</dbReference>
<feature type="region of interest" description="Disordered" evidence="3">
    <location>
        <begin position="926"/>
        <end position="985"/>
    </location>
</feature>
<gene>
    <name evidence="6" type="ORF">PROFUN_04036</name>
</gene>
<feature type="compositionally biased region" description="Basic and acidic residues" evidence="3">
    <location>
        <begin position="650"/>
        <end position="676"/>
    </location>
</feature>
<feature type="region of interest" description="Disordered" evidence="3">
    <location>
        <begin position="605"/>
        <end position="702"/>
    </location>
</feature>
<feature type="compositionally biased region" description="Pro residues" evidence="3">
    <location>
        <begin position="684"/>
        <end position="696"/>
    </location>
</feature>
<evidence type="ECO:0000256" key="2">
    <source>
        <dbReference type="ARBA" id="ARBA00023329"/>
    </source>
</evidence>
<feature type="region of interest" description="Disordered" evidence="3">
    <location>
        <begin position="501"/>
        <end position="542"/>
    </location>
</feature>
<dbReference type="PANTHER" id="PTHR13196">
    <property type="entry name" value="DENN DOMAIN-CONTAINING"/>
    <property type="match status" value="1"/>
</dbReference>
<dbReference type="Proteomes" id="UP000241769">
    <property type="component" value="Unassembled WGS sequence"/>
</dbReference>
<dbReference type="InterPro" id="IPR037516">
    <property type="entry name" value="Tripartite_DENN"/>
</dbReference>
<dbReference type="InterPro" id="IPR005113">
    <property type="entry name" value="uDENN_dom"/>
</dbReference>
<feature type="compositionally biased region" description="Polar residues" evidence="3">
    <location>
        <begin position="822"/>
        <end position="832"/>
    </location>
</feature>
<dbReference type="OrthoDB" id="10266080at2759"/>
<feature type="compositionally biased region" description="Pro residues" evidence="3">
    <location>
        <begin position="786"/>
        <end position="798"/>
    </location>
</feature>
<feature type="compositionally biased region" description="Polar residues" evidence="3">
    <location>
        <begin position="526"/>
        <end position="542"/>
    </location>
</feature>
<dbReference type="STRING" id="1890364.A0A2P6NW73"/>
<dbReference type="InterPro" id="IPR043153">
    <property type="entry name" value="DENN_C"/>
</dbReference>
<dbReference type="GO" id="GO:0032456">
    <property type="term" value="P:endocytic recycling"/>
    <property type="evidence" value="ECO:0007669"/>
    <property type="project" value="TreeGrafter"/>
</dbReference>
<dbReference type="Pfam" id="PF03456">
    <property type="entry name" value="uDENN"/>
    <property type="match status" value="1"/>
</dbReference>
<evidence type="ECO:0000256" key="1">
    <source>
        <dbReference type="ARBA" id="ARBA00004132"/>
    </source>
</evidence>
<evidence type="ECO:0000256" key="4">
    <source>
        <dbReference type="SAM" id="SignalP"/>
    </source>
</evidence>
<dbReference type="PANTHER" id="PTHR13196:SF14">
    <property type="entry name" value="UDENN DOMAIN-CONTAINING PROTEIN"/>
    <property type="match status" value="1"/>
</dbReference>
<dbReference type="SMART" id="SM00801">
    <property type="entry name" value="dDENN"/>
    <property type="match status" value="1"/>
</dbReference>
<feature type="compositionally biased region" description="Pro residues" evidence="3">
    <location>
        <begin position="806"/>
        <end position="815"/>
    </location>
</feature>
<dbReference type="GO" id="GO:0005085">
    <property type="term" value="F:guanyl-nucleotide exchange factor activity"/>
    <property type="evidence" value="ECO:0007669"/>
    <property type="project" value="InterPro"/>
</dbReference>
<organism evidence="6 7">
    <name type="scientific">Planoprotostelium fungivorum</name>
    <dbReference type="NCBI Taxonomy" id="1890364"/>
    <lineage>
        <taxon>Eukaryota</taxon>
        <taxon>Amoebozoa</taxon>
        <taxon>Evosea</taxon>
        <taxon>Variosea</taxon>
        <taxon>Cavosteliida</taxon>
        <taxon>Cavosteliaceae</taxon>
        <taxon>Planoprotostelium</taxon>
    </lineage>
</organism>
<dbReference type="InParanoid" id="A0A2P6NW73"/>
<feature type="compositionally biased region" description="Polar residues" evidence="3">
    <location>
        <begin position="933"/>
        <end position="961"/>
    </location>
</feature>
<evidence type="ECO:0000256" key="3">
    <source>
        <dbReference type="SAM" id="MobiDB-lite"/>
    </source>
</evidence>
<protein>
    <submittedName>
        <fullName evidence="6">DENN/MADD domain containing 2D</fullName>
    </submittedName>
</protein>
<reference evidence="6 7" key="1">
    <citation type="journal article" date="2018" name="Genome Biol. Evol.">
        <title>Multiple Roots of Fruiting Body Formation in Amoebozoa.</title>
        <authorList>
            <person name="Hillmann F."/>
            <person name="Forbes G."/>
            <person name="Novohradska S."/>
            <person name="Ferling I."/>
            <person name="Riege K."/>
            <person name="Groth M."/>
            <person name="Westermann M."/>
            <person name="Marz M."/>
            <person name="Spaller T."/>
            <person name="Winckler T."/>
            <person name="Schaap P."/>
            <person name="Glockner G."/>
        </authorList>
    </citation>
    <scope>NUCLEOTIDE SEQUENCE [LARGE SCALE GENOMIC DNA]</scope>
    <source>
        <strain evidence="6 7">Jena</strain>
    </source>
</reference>
<evidence type="ECO:0000313" key="6">
    <source>
        <dbReference type="EMBL" id="PRP88213.1"/>
    </source>
</evidence>
<feature type="chain" id="PRO_5015171884" evidence="4">
    <location>
        <begin position="26"/>
        <end position="985"/>
    </location>
</feature>
<dbReference type="InterPro" id="IPR040032">
    <property type="entry name" value="DENND1A/B/C"/>
</dbReference>
<feature type="compositionally biased region" description="Basic and acidic residues" evidence="3">
    <location>
        <begin position="504"/>
        <end position="525"/>
    </location>
</feature>
<feature type="compositionally biased region" description="Basic and acidic residues" evidence="3">
    <location>
        <begin position="968"/>
        <end position="985"/>
    </location>
</feature>
<dbReference type="GO" id="GO:0006897">
    <property type="term" value="P:endocytosis"/>
    <property type="evidence" value="ECO:0007669"/>
    <property type="project" value="TreeGrafter"/>
</dbReference>
<dbReference type="GO" id="GO:1901981">
    <property type="term" value="F:phosphatidylinositol phosphate binding"/>
    <property type="evidence" value="ECO:0007669"/>
    <property type="project" value="TreeGrafter"/>
</dbReference>
<dbReference type="InterPro" id="IPR001194">
    <property type="entry name" value="cDENN_dom"/>
</dbReference>
<dbReference type="SMART" id="SM00800">
    <property type="entry name" value="uDENN"/>
    <property type="match status" value="1"/>
</dbReference>
<dbReference type="AlphaFoldDB" id="A0A2P6NW73"/>
<name>A0A2P6NW73_9EUKA</name>
<dbReference type="GO" id="GO:0030136">
    <property type="term" value="C:clathrin-coated vesicle"/>
    <property type="evidence" value="ECO:0007669"/>
    <property type="project" value="UniProtKB-SubCell"/>
</dbReference>
<dbReference type="InterPro" id="IPR005112">
    <property type="entry name" value="dDENN_dom"/>
</dbReference>
<dbReference type="GO" id="GO:0005829">
    <property type="term" value="C:cytosol"/>
    <property type="evidence" value="ECO:0007669"/>
    <property type="project" value="TreeGrafter"/>
</dbReference>
<proteinExistence type="predicted"/>